<feature type="transmembrane region" description="Helical" evidence="5">
    <location>
        <begin position="37"/>
        <end position="55"/>
    </location>
</feature>
<accession>A0A0X3U083</accession>
<protein>
    <submittedName>
        <fullName evidence="7">NnrU family protein</fullName>
    </submittedName>
</protein>
<dbReference type="OrthoDB" id="7828645at2"/>
<gene>
    <name evidence="7" type="ORF">AVO44_04905</name>
</gene>
<evidence type="ECO:0000256" key="4">
    <source>
        <dbReference type="ARBA" id="ARBA00023136"/>
    </source>
</evidence>
<feature type="transmembrane region" description="Helical" evidence="5">
    <location>
        <begin position="113"/>
        <end position="134"/>
    </location>
</feature>
<dbReference type="Proteomes" id="UP000053690">
    <property type="component" value="Unassembled WGS sequence"/>
</dbReference>
<evidence type="ECO:0000256" key="3">
    <source>
        <dbReference type="ARBA" id="ARBA00022989"/>
    </source>
</evidence>
<evidence type="ECO:0000313" key="7">
    <source>
        <dbReference type="EMBL" id="KUJ81204.1"/>
    </source>
</evidence>
<comment type="subcellular location">
    <subcellularLocation>
        <location evidence="1">Membrane</location>
        <topology evidence="1">Multi-pass membrane protein</topology>
    </subcellularLocation>
</comment>
<keyword evidence="2 5" id="KW-0812">Transmembrane</keyword>
<organism evidence="7 8">
    <name type="scientific">Ruegeria profundi</name>
    <dbReference type="NCBI Taxonomy" id="1685378"/>
    <lineage>
        <taxon>Bacteria</taxon>
        <taxon>Pseudomonadati</taxon>
        <taxon>Pseudomonadota</taxon>
        <taxon>Alphaproteobacteria</taxon>
        <taxon>Rhodobacterales</taxon>
        <taxon>Roseobacteraceae</taxon>
        <taxon>Ruegeria</taxon>
    </lineage>
</organism>
<sequence length="222" mass="24331">MSWTGFAAIFAAFFVTHSIPVRPAVKARIVAQTGSAGFGIGYSILSLAMLSLLIWSAGQAPYVQLWPQHPWHRHMVQIGMLGVCLILALSIGRPNPLSFGGRRNERFDPQHPGIVRFTRHPILLALALWAGLHLLPNGDLAHVLLFGVLGCFAVAGRKIIDLRKRRDLGEENWGAVVAQINRAPLFHKPVSWRQVLLRLIAGVVLFAILFTLHPIVIGVSAG</sequence>
<feature type="transmembrane region" description="Helical" evidence="5">
    <location>
        <begin position="6"/>
        <end position="25"/>
    </location>
</feature>
<dbReference type="GO" id="GO:0016020">
    <property type="term" value="C:membrane"/>
    <property type="evidence" value="ECO:0007669"/>
    <property type="project" value="UniProtKB-SubCell"/>
</dbReference>
<dbReference type="InterPro" id="IPR009915">
    <property type="entry name" value="NnrU_dom"/>
</dbReference>
<feature type="transmembrane region" description="Helical" evidence="5">
    <location>
        <begin position="140"/>
        <end position="160"/>
    </location>
</feature>
<evidence type="ECO:0000256" key="1">
    <source>
        <dbReference type="ARBA" id="ARBA00004141"/>
    </source>
</evidence>
<proteinExistence type="predicted"/>
<keyword evidence="4 5" id="KW-0472">Membrane</keyword>
<reference evidence="8" key="1">
    <citation type="submission" date="2015-12" db="EMBL/GenBank/DDBJ databases">
        <authorList>
            <person name="Zhang G."/>
            <person name="Stingl U."/>
        </authorList>
    </citation>
    <scope>NUCLEOTIDE SEQUENCE [LARGE SCALE GENOMIC DNA]</scope>
    <source>
        <strain evidence="8">ZGT108</strain>
    </source>
</reference>
<comment type="caution">
    <text evidence="7">The sequence shown here is derived from an EMBL/GenBank/DDBJ whole genome shotgun (WGS) entry which is preliminary data.</text>
</comment>
<keyword evidence="8" id="KW-1185">Reference proteome</keyword>
<name>A0A0X3U083_9RHOB</name>
<dbReference type="Pfam" id="PF07298">
    <property type="entry name" value="NnrU"/>
    <property type="match status" value="1"/>
</dbReference>
<feature type="domain" description="NnrU" evidence="6">
    <location>
        <begin position="7"/>
        <end position="220"/>
    </location>
</feature>
<dbReference type="AlphaFoldDB" id="A0A0X3U083"/>
<dbReference type="STRING" id="1685378.AVO44_04905"/>
<feature type="transmembrane region" description="Helical" evidence="5">
    <location>
        <begin position="75"/>
        <end position="92"/>
    </location>
</feature>
<feature type="transmembrane region" description="Helical" evidence="5">
    <location>
        <begin position="195"/>
        <end position="217"/>
    </location>
</feature>
<evidence type="ECO:0000256" key="2">
    <source>
        <dbReference type="ARBA" id="ARBA00022692"/>
    </source>
</evidence>
<keyword evidence="3 5" id="KW-1133">Transmembrane helix</keyword>
<evidence type="ECO:0000256" key="5">
    <source>
        <dbReference type="SAM" id="Phobius"/>
    </source>
</evidence>
<dbReference type="RefSeq" id="WP_068333411.1">
    <property type="nucleotide sequence ID" value="NZ_LQBP01000002.1"/>
</dbReference>
<evidence type="ECO:0000313" key="8">
    <source>
        <dbReference type="Proteomes" id="UP000053690"/>
    </source>
</evidence>
<dbReference type="EMBL" id="LQBP01000002">
    <property type="protein sequence ID" value="KUJ81204.1"/>
    <property type="molecule type" value="Genomic_DNA"/>
</dbReference>
<evidence type="ECO:0000259" key="6">
    <source>
        <dbReference type="Pfam" id="PF07298"/>
    </source>
</evidence>